<name>A0A9I9E6P4_CUCME</name>
<dbReference type="Gramene" id="MELO3C029540.2.1">
    <property type="protein sequence ID" value="MELO3C029540.2.1"/>
    <property type="gene ID" value="MELO3C029540.2"/>
</dbReference>
<dbReference type="Gramene" id="MELO3C027991.2.1">
    <property type="protein sequence ID" value="MELO3C027991.2.1"/>
    <property type="gene ID" value="MELO3C027991.2"/>
</dbReference>
<protein>
    <submittedName>
        <fullName evidence="1">Uncharacterized protein</fullName>
    </submittedName>
</protein>
<sequence length="50" mass="6340">MGWRSRLWGQINTFEEERLEYQSHRSHKYHTKSHQSNRFFEKYETSKSYK</sequence>
<reference evidence="1" key="1">
    <citation type="submission" date="2023-03" db="UniProtKB">
        <authorList>
            <consortium name="EnsemblPlants"/>
        </authorList>
    </citation>
    <scope>IDENTIFICATION</scope>
</reference>
<dbReference type="AlphaFoldDB" id="A0A9I9E6P4"/>
<accession>A0A9I9E6P4</accession>
<organism evidence="1">
    <name type="scientific">Cucumis melo</name>
    <name type="common">Muskmelon</name>
    <dbReference type="NCBI Taxonomy" id="3656"/>
    <lineage>
        <taxon>Eukaryota</taxon>
        <taxon>Viridiplantae</taxon>
        <taxon>Streptophyta</taxon>
        <taxon>Embryophyta</taxon>
        <taxon>Tracheophyta</taxon>
        <taxon>Spermatophyta</taxon>
        <taxon>Magnoliopsida</taxon>
        <taxon>eudicotyledons</taxon>
        <taxon>Gunneridae</taxon>
        <taxon>Pentapetalae</taxon>
        <taxon>rosids</taxon>
        <taxon>fabids</taxon>
        <taxon>Cucurbitales</taxon>
        <taxon>Cucurbitaceae</taxon>
        <taxon>Benincaseae</taxon>
        <taxon>Cucumis</taxon>
    </lineage>
</organism>
<proteinExistence type="predicted"/>
<dbReference type="EnsemblPlants" id="MELO3C029540.2.1">
    <property type="protein sequence ID" value="MELO3C029540.2.1"/>
    <property type="gene ID" value="MELO3C029540.2"/>
</dbReference>
<dbReference type="EnsemblPlants" id="MELO3C027991.2.1">
    <property type="protein sequence ID" value="MELO3C027991.2.1"/>
    <property type="gene ID" value="MELO3C027991.2"/>
</dbReference>
<evidence type="ECO:0000313" key="1">
    <source>
        <dbReference type="EnsemblPlants" id="MELO3C029540.2.1"/>
    </source>
</evidence>